<evidence type="ECO:0000259" key="2">
    <source>
        <dbReference type="Pfam" id="PF05486"/>
    </source>
</evidence>
<dbReference type="InterPro" id="IPR039914">
    <property type="entry name" value="SRP9-like"/>
</dbReference>
<reference evidence="3 4" key="1">
    <citation type="journal article" date="2009" name="Nature">
        <title>Evolution of pathogenicity and sexual reproduction in eight Candida genomes.</title>
        <authorList>
            <person name="Butler G."/>
            <person name="Rasmussen M.D."/>
            <person name="Lin M.F."/>
            <person name="Santos M.A."/>
            <person name="Sakthikumar S."/>
            <person name="Munro C.A."/>
            <person name="Rheinbay E."/>
            <person name="Grabherr M."/>
            <person name="Forche A."/>
            <person name="Reedy J.L."/>
            <person name="Agrafioti I."/>
            <person name="Arnaud M.B."/>
            <person name="Bates S."/>
            <person name="Brown A.J."/>
            <person name="Brunke S."/>
            <person name="Costanzo M.C."/>
            <person name="Fitzpatrick D.A."/>
            <person name="de Groot P.W."/>
            <person name="Harris D."/>
            <person name="Hoyer L.L."/>
            <person name="Hube B."/>
            <person name="Klis F.M."/>
            <person name="Kodira C."/>
            <person name="Lennard N."/>
            <person name="Logue M.E."/>
            <person name="Martin R."/>
            <person name="Neiman A.M."/>
            <person name="Nikolaou E."/>
            <person name="Quail M.A."/>
            <person name="Quinn J."/>
            <person name="Santos M.C."/>
            <person name="Schmitzberger F.F."/>
            <person name="Sherlock G."/>
            <person name="Shah P."/>
            <person name="Silverstein K.A."/>
            <person name="Skrzypek M.S."/>
            <person name="Soll D."/>
            <person name="Staggs R."/>
            <person name="Stansfield I."/>
            <person name="Stumpf M.P."/>
            <person name="Sudbery P.E."/>
            <person name="Srikantha T."/>
            <person name="Zeng Q."/>
            <person name="Berman J."/>
            <person name="Berriman M."/>
            <person name="Heitman J."/>
            <person name="Gow N.A."/>
            <person name="Lorenz M.C."/>
            <person name="Birren B.W."/>
            <person name="Kellis M."/>
            <person name="Cuomo C.A."/>
        </authorList>
    </citation>
    <scope>NUCLEOTIDE SEQUENCE [LARGE SCALE GENOMIC DNA]</scope>
    <source>
        <strain evidence="4">ATCC MYA-3404 / T1</strain>
    </source>
</reference>
<dbReference type="GeneID" id="8301132"/>
<dbReference type="GO" id="GO:0006614">
    <property type="term" value="P:SRP-dependent cotranslational protein targeting to membrane"/>
    <property type="evidence" value="ECO:0007669"/>
    <property type="project" value="InterPro"/>
</dbReference>
<accession>C5MEV7</accession>
<feature type="compositionally biased region" description="Low complexity" evidence="1">
    <location>
        <begin position="149"/>
        <end position="161"/>
    </location>
</feature>
<evidence type="ECO:0000313" key="4">
    <source>
        <dbReference type="Proteomes" id="UP000002037"/>
    </source>
</evidence>
<name>C5MEV7_CANTT</name>
<feature type="region of interest" description="Disordered" evidence="1">
    <location>
        <begin position="37"/>
        <end position="62"/>
    </location>
</feature>
<dbReference type="PANTHER" id="PTHR12834">
    <property type="entry name" value="SIGNAL RECOGNITION PARTICLE 9 KDA PROTEIN"/>
    <property type="match status" value="1"/>
</dbReference>
<keyword evidence="4" id="KW-1185">Reference proteome</keyword>
<dbReference type="eggNOG" id="ENOG502S58U">
    <property type="taxonomic scope" value="Eukaryota"/>
</dbReference>
<dbReference type="VEuPathDB" id="FungiDB:CTRG_04600"/>
<organism evidence="3 4">
    <name type="scientific">Candida tropicalis (strain ATCC MYA-3404 / T1)</name>
    <name type="common">Yeast</name>
    <dbReference type="NCBI Taxonomy" id="294747"/>
    <lineage>
        <taxon>Eukaryota</taxon>
        <taxon>Fungi</taxon>
        <taxon>Dikarya</taxon>
        <taxon>Ascomycota</taxon>
        <taxon>Saccharomycotina</taxon>
        <taxon>Pichiomycetes</taxon>
        <taxon>Debaryomycetaceae</taxon>
        <taxon>Candida/Lodderomyces clade</taxon>
        <taxon>Candida</taxon>
    </lineage>
</organism>
<protein>
    <recommendedName>
        <fullName evidence="2">SRP9 domain-containing protein</fullName>
    </recommendedName>
</protein>
<evidence type="ECO:0000313" key="3">
    <source>
        <dbReference type="EMBL" id="EER31817.1"/>
    </source>
</evidence>
<dbReference type="Proteomes" id="UP000002037">
    <property type="component" value="Unassembled WGS sequence"/>
</dbReference>
<dbReference type="RefSeq" id="XP_002550302.1">
    <property type="nucleotide sequence ID" value="XM_002550256.1"/>
</dbReference>
<feature type="domain" description="SRP9" evidence="2">
    <location>
        <begin position="4"/>
        <end position="96"/>
    </location>
</feature>
<dbReference type="PANTHER" id="PTHR12834:SF12">
    <property type="entry name" value="SIGNAL RECOGNITION PARTICLE 9 KDA PROTEIN"/>
    <property type="match status" value="1"/>
</dbReference>
<feature type="compositionally biased region" description="Basic residues" evidence="1">
    <location>
        <begin position="162"/>
        <end position="173"/>
    </location>
</feature>
<dbReference type="GO" id="GO:0005786">
    <property type="term" value="C:signal recognition particle, endoplasmic reticulum targeting"/>
    <property type="evidence" value="ECO:0007669"/>
    <property type="project" value="TreeGrafter"/>
</dbReference>
<sequence>MPTVSSIDKFIELSTDLLLNYPTTTTLSITYTNLSKKKSTSSTSSTSKPSSSSKTSSTHGVNFKLYEPNSGKCIKYNTKKSKELSKLLNFIGPKGLNNDNLHVLGLASLMTNVKYEDNTTNNNQSLENTPVPMDVDSSNVNKLDETKPGSASTANAGTSSSSKKKNKKKKKKN</sequence>
<dbReference type="AlphaFoldDB" id="C5MEV7"/>
<evidence type="ECO:0000256" key="1">
    <source>
        <dbReference type="SAM" id="MobiDB-lite"/>
    </source>
</evidence>
<feature type="region of interest" description="Disordered" evidence="1">
    <location>
        <begin position="118"/>
        <end position="173"/>
    </location>
</feature>
<feature type="compositionally biased region" description="Low complexity" evidence="1">
    <location>
        <begin position="37"/>
        <end position="58"/>
    </location>
</feature>
<dbReference type="InterPro" id="IPR039432">
    <property type="entry name" value="SRP9_dom"/>
</dbReference>
<proteinExistence type="predicted"/>
<dbReference type="KEGG" id="ctp:CTRG_04600"/>
<dbReference type="HOGENOM" id="CLU_104695_0_0_1"/>
<gene>
    <name evidence="3" type="ORF">CTRG_04600</name>
</gene>
<dbReference type="STRING" id="294747.C5MEV7"/>
<dbReference type="Pfam" id="PF05486">
    <property type="entry name" value="SRP9-21"/>
    <property type="match status" value="1"/>
</dbReference>
<dbReference type="OrthoDB" id="5419752at2759"/>
<feature type="compositionally biased region" description="Polar residues" evidence="1">
    <location>
        <begin position="118"/>
        <end position="128"/>
    </location>
</feature>
<dbReference type="EMBL" id="GG692400">
    <property type="protein sequence ID" value="EER31817.1"/>
    <property type="molecule type" value="Genomic_DNA"/>
</dbReference>